<dbReference type="GO" id="GO:0016042">
    <property type="term" value="P:lipid catabolic process"/>
    <property type="evidence" value="ECO:0007669"/>
    <property type="project" value="UniProtKB-UniRule"/>
</dbReference>
<dbReference type="PROSITE" id="PS51635">
    <property type="entry name" value="PNPLA"/>
    <property type="match status" value="1"/>
</dbReference>
<name>A0A4V2F5I6_9FIRM</name>
<dbReference type="InterPro" id="IPR037483">
    <property type="entry name" value="YjjU-like"/>
</dbReference>
<keyword evidence="2 4" id="KW-0442">Lipid degradation</keyword>
<feature type="active site" description="Nucleophile" evidence="4">
    <location>
        <position position="39"/>
    </location>
</feature>
<dbReference type="SUPFAM" id="SSF52151">
    <property type="entry name" value="FabD/lysophospholipase-like"/>
    <property type="match status" value="1"/>
</dbReference>
<evidence type="ECO:0000256" key="2">
    <source>
        <dbReference type="ARBA" id="ARBA00022963"/>
    </source>
</evidence>
<dbReference type="GO" id="GO:0016787">
    <property type="term" value="F:hydrolase activity"/>
    <property type="evidence" value="ECO:0007669"/>
    <property type="project" value="UniProtKB-UniRule"/>
</dbReference>
<dbReference type="InterPro" id="IPR045943">
    <property type="entry name" value="DUF6363"/>
</dbReference>
<evidence type="ECO:0000313" key="6">
    <source>
        <dbReference type="EMBL" id="RZS92949.1"/>
    </source>
</evidence>
<gene>
    <name evidence="6" type="ORF">EV209_2694</name>
</gene>
<keyword evidence="1 4" id="KW-0378">Hydrolase</keyword>
<evidence type="ECO:0000256" key="3">
    <source>
        <dbReference type="ARBA" id="ARBA00023098"/>
    </source>
</evidence>
<dbReference type="Pfam" id="PF19890">
    <property type="entry name" value="DUF6363"/>
    <property type="match status" value="1"/>
</dbReference>
<dbReference type="Proteomes" id="UP000292927">
    <property type="component" value="Unassembled WGS sequence"/>
</dbReference>
<dbReference type="EMBL" id="SGXF01000006">
    <property type="protein sequence ID" value="RZS92949.1"/>
    <property type="molecule type" value="Genomic_DNA"/>
</dbReference>
<feature type="short sequence motif" description="GXGXXG" evidence="4">
    <location>
        <begin position="10"/>
        <end position="15"/>
    </location>
</feature>
<dbReference type="Gene3D" id="3.40.1090.10">
    <property type="entry name" value="Cytosolic phospholipase A2 catalytic domain"/>
    <property type="match status" value="2"/>
</dbReference>
<evidence type="ECO:0000256" key="1">
    <source>
        <dbReference type="ARBA" id="ARBA00022801"/>
    </source>
</evidence>
<dbReference type="AlphaFoldDB" id="A0A4V2F5I6"/>
<dbReference type="InterPro" id="IPR050301">
    <property type="entry name" value="NTE"/>
</dbReference>
<reference evidence="6 7" key="1">
    <citation type="submission" date="2019-02" db="EMBL/GenBank/DDBJ databases">
        <title>Genomic Encyclopedia of Type Strains, Phase IV (KMG-IV): sequencing the most valuable type-strain genomes for metagenomic binning, comparative biology and taxonomic classification.</title>
        <authorList>
            <person name="Goeker M."/>
        </authorList>
    </citation>
    <scope>NUCLEOTIDE SEQUENCE [LARGE SCALE GENOMIC DNA]</scope>
    <source>
        <strain evidence="6 7">DSM 29486</strain>
    </source>
</reference>
<accession>A0A4V2F5I6</accession>
<sequence length="284" mass="32317">MKPAGLVLEGGGNRGIFTSGVLDYLMERQVYLPYVIGVSCGACNGIDYISRQPGRTKSCITACDGEEEPVMGLSKLFRTGYYIDMDTVFHTYPMELVPFDFETYFSSSARIELVVTNCMTGRAEYWDERKDRDRLMQIVRASSSLPFVSPMVDLDGIPYLDGGLADSIPIRRALHEGYKKAVIVLTRPAGYRKTAGRASVRLAVMKYRAYPELVKALFHRHEIYNKSLELVERLEAEGRVFVIRPKAPVIGRTEQKLEKLEQFYQHGYLTMQEQYGALMEYLEK</sequence>
<dbReference type="Pfam" id="PF01734">
    <property type="entry name" value="Patatin"/>
    <property type="match status" value="1"/>
</dbReference>
<dbReference type="RefSeq" id="WP_130435949.1">
    <property type="nucleotide sequence ID" value="NZ_SGXF01000006.1"/>
</dbReference>
<comment type="caution">
    <text evidence="6">The sequence shown here is derived from an EMBL/GenBank/DDBJ whole genome shotgun (WGS) entry which is preliminary data.</text>
</comment>
<feature type="short sequence motif" description="GXSXG" evidence="4">
    <location>
        <begin position="37"/>
        <end position="41"/>
    </location>
</feature>
<dbReference type="PANTHER" id="PTHR14226">
    <property type="entry name" value="NEUROPATHY TARGET ESTERASE/SWISS CHEESE D.MELANOGASTER"/>
    <property type="match status" value="1"/>
</dbReference>
<protein>
    <submittedName>
        <fullName evidence="6">Putative patatin/cPLA2 family phospholipase</fullName>
    </submittedName>
</protein>
<keyword evidence="7" id="KW-1185">Reference proteome</keyword>
<dbReference type="PANTHER" id="PTHR14226:SF25">
    <property type="entry name" value="PHOSPHOESTERASE"/>
    <property type="match status" value="1"/>
</dbReference>
<feature type="short sequence motif" description="DGA/G" evidence="4">
    <location>
        <begin position="161"/>
        <end position="163"/>
    </location>
</feature>
<feature type="domain" description="PNPLA" evidence="5">
    <location>
        <begin position="6"/>
        <end position="174"/>
    </location>
</feature>
<dbReference type="InterPro" id="IPR016035">
    <property type="entry name" value="Acyl_Trfase/lysoPLipase"/>
</dbReference>
<keyword evidence="3 4" id="KW-0443">Lipid metabolism</keyword>
<dbReference type="OrthoDB" id="9802424at2"/>
<organism evidence="6 7">
    <name type="scientific">Cuneatibacter caecimuris</name>
    <dbReference type="NCBI Taxonomy" id="1796618"/>
    <lineage>
        <taxon>Bacteria</taxon>
        <taxon>Bacillati</taxon>
        <taxon>Bacillota</taxon>
        <taxon>Clostridia</taxon>
        <taxon>Lachnospirales</taxon>
        <taxon>Lachnospiraceae</taxon>
        <taxon>Cuneatibacter</taxon>
    </lineage>
</organism>
<evidence type="ECO:0000313" key="7">
    <source>
        <dbReference type="Proteomes" id="UP000292927"/>
    </source>
</evidence>
<dbReference type="CDD" id="cd07208">
    <property type="entry name" value="Pat_hypo_Ecoli_yjju_like"/>
    <property type="match status" value="1"/>
</dbReference>
<dbReference type="InterPro" id="IPR002641">
    <property type="entry name" value="PNPLA_dom"/>
</dbReference>
<evidence type="ECO:0000259" key="5">
    <source>
        <dbReference type="PROSITE" id="PS51635"/>
    </source>
</evidence>
<proteinExistence type="predicted"/>
<evidence type="ECO:0000256" key="4">
    <source>
        <dbReference type="PROSITE-ProRule" id="PRU01161"/>
    </source>
</evidence>
<feature type="active site" description="Proton acceptor" evidence="4">
    <location>
        <position position="161"/>
    </location>
</feature>